<dbReference type="CDD" id="cd00198">
    <property type="entry name" value="vWFA"/>
    <property type="match status" value="1"/>
</dbReference>
<dbReference type="SUPFAM" id="SSF53300">
    <property type="entry name" value="vWA-like"/>
    <property type="match status" value="1"/>
</dbReference>
<accession>A0A8T2MBM3</accession>
<dbReference type="Proteomes" id="UP000752171">
    <property type="component" value="Unassembled WGS sequence"/>
</dbReference>
<feature type="domain" description="VWFA" evidence="2">
    <location>
        <begin position="577"/>
        <end position="694"/>
    </location>
</feature>
<protein>
    <recommendedName>
        <fullName evidence="2">VWFA domain-containing protein</fullName>
    </recommendedName>
</protein>
<evidence type="ECO:0000313" key="3">
    <source>
        <dbReference type="EMBL" id="KAG9281459.1"/>
    </source>
</evidence>
<dbReference type="Pfam" id="PF13519">
    <property type="entry name" value="VWA_2"/>
    <property type="match status" value="1"/>
</dbReference>
<evidence type="ECO:0000259" key="2">
    <source>
        <dbReference type="PROSITE" id="PS50234"/>
    </source>
</evidence>
<dbReference type="PROSITE" id="PS50234">
    <property type="entry name" value="VWFA"/>
    <property type="match status" value="1"/>
</dbReference>
<dbReference type="AlphaFoldDB" id="A0A8T2MBM3"/>
<dbReference type="Gene3D" id="3.40.50.410">
    <property type="entry name" value="von Willebrand factor, type A domain"/>
    <property type="match status" value="1"/>
</dbReference>
<organism evidence="3 4">
    <name type="scientific">Astyanax mexicanus</name>
    <name type="common">Blind cave fish</name>
    <name type="synonym">Astyanax fasciatus mexicanus</name>
    <dbReference type="NCBI Taxonomy" id="7994"/>
    <lineage>
        <taxon>Eukaryota</taxon>
        <taxon>Metazoa</taxon>
        <taxon>Chordata</taxon>
        <taxon>Craniata</taxon>
        <taxon>Vertebrata</taxon>
        <taxon>Euteleostomi</taxon>
        <taxon>Actinopterygii</taxon>
        <taxon>Neopterygii</taxon>
        <taxon>Teleostei</taxon>
        <taxon>Ostariophysi</taxon>
        <taxon>Characiformes</taxon>
        <taxon>Characoidei</taxon>
        <taxon>Acestrorhamphidae</taxon>
        <taxon>Acestrorhamphinae</taxon>
        <taxon>Astyanax</taxon>
    </lineage>
</organism>
<keyword evidence="1" id="KW-0812">Transmembrane</keyword>
<dbReference type="EMBL" id="JAICCE010000002">
    <property type="protein sequence ID" value="KAG9281459.1"/>
    <property type="molecule type" value="Genomic_DNA"/>
</dbReference>
<evidence type="ECO:0000313" key="4">
    <source>
        <dbReference type="Proteomes" id="UP000752171"/>
    </source>
</evidence>
<feature type="transmembrane region" description="Helical" evidence="1">
    <location>
        <begin position="696"/>
        <end position="715"/>
    </location>
</feature>
<reference evidence="3 4" key="1">
    <citation type="submission" date="2021-07" db="EMBL/GenBank/DDBJ databases">
        <authorList>
            <person name="Imarazene B."/>
            <person name="Zahm M."/>
            <person name="Klopp C."/>
            <person name="Cabau C."/>
            <person name="Beille S."/>
            <person name="Jouanno E."/>
            <person name="Castinel A."/>
            <person name="Lluch J."/>
            <person name="Gil L."/>
            <person name="Kuchtly C."/>
            <person name="Lopez Roques C."/>
            <person name="Donnadieu C."/>
            <person name="Parrinello H."/>
            <person name="Journot L."/>
            <person name="Du K."/>
            <person name="Schartl M."/>
            <person name="Retaux S."/>
            <person name="Guiguen Y."/>
        </authorList>
    </citation>
    <scope>NUCLEOTIDE SEQUENCE [LARGE SCALE GENOMIC DNA]</scope>
    <source>
        <strain evidence="3">Pach_M1</strain>
        <tissue evidence="3">Testis</tissue>
    </source>
</reference>
<name>A0A8T2MBM3_ASTMX</name>
<sequence>MADQKIYYLLKDHKLERYYSKILEKGVKNEQGFLDNITEENLEEMGFSQVDKKQFSKLKDFIRRLGIVSKEKRNQQAFKVFYTTPRSQAYKELTGMDSEQNTVEDLMLRICQEERDGRSMGVCLFTGEGMPLTDDPFFNTWSLKKRYIESGSKLYAIFTPKENLRESPHCQTQNDVSNEGPNTICCHIMLKGNYDINVDLEQNTLTDLRTRLSAESGIPAHVLYLKDVNNSNYSETLSNLEISEDEPVNFTLSSFHDSVTAFPEMFHSDLKPSVPQTQKGLSIFFSTLRSISKKYSVSKKTIAYIRKLSGCNALAQSLYQLLCRTTPVTKVQKVAIVEGLYFLFRELLPRNGDKIIEDGDVFEHSTVCWAYLLSQAENESSDCEIYKDVSLKAPSTDQRLSEPVRVPGVTEVFDRVYVQDKIKDGEKIPNCTDENLRESSIQRATDIEKILLSLPPSINTFPLWTSYNADQPISSFRMSPEKTYTQMNEELKRYPYINITPPLQLKDLGAEGPLLVHLSEENVGVYLEKNKMTPQKIKVFDCLSGQEETVDVNELANKLRDVTADLTFRVTKTPKEAIVVLFDSSSSMSEKCFDSQCQMTRIDAIKQVFDSFSNRCMAYDFQHVISLIKFDSTVKTLHTFTENLETFKEYIHGLQASGTTLLYDALNQGIEELAKVKARFPDCRRRILCLTDGEDVGYVVMVAIILLFCVNDIIIRGSST</sequence>
<keyword evidence="1" id="KW-1133">Transmembrane helix</keyword>
<proteinExistence type="predicted"/>
<gene>
    <name evidence="3" type="ORF">AMEX_G4307</name>
</gene>
<evidence type="ECO:0000256" key="1">
    <source>
        <dbReference type="SAM" id="Phobius"/>
    </source>
</evidence>
<keyword evidence="1" id="KW-0472">Membrane</keyword>
<dbReference type="InterPro" id="IPR002035">
    <property type="entry name" value="VWF_A"/>
</dbReference>
<dbReference type="InterPro" id="IPR036465">
    <property type="entry name" value="vWFA_dom_sf"/>
</dbReference>
<comment type="caution">
    <text evidence="3">The sequence shown here is derived from an EMBL/GenBank/DDBJ whole genome shotgun (WGS) entry which is preliminary data.</text>
</comment>